<organism evidence="9 10">
    <name type="scientific">Cohnella suwonensis</name>
    <dbReference type="NCBI Taxonomy" id="696072"/>
    <lineage>
        <taxon>Bacteria</taxon>
        <taxon>Bacillati</taxon>
        <taxon>Bacillota</taxon>
        <taxon>Bacilli</taxon>
        <taxon>Bacillales</taxon>
        <taxon>Paenibacillaceae</taxon>
        <taxon>Cohnella</taxon>
    </lineage>
</organism>
<dbReference type="RefSeq" id="WP_378082181.1">
    <property type="nucleotide sequence ID" value="NZ_JBHSMH010000028.1"/>
</dbReference>
<dbReference type="CDD" id="cd06261">
    <property type="entry name" value="TM_PBP2"/>
    <property type="match status" value="1"/>
</dbReference>
<protein>
    <submittedName>
        <fullName evidence="9">Carbohydrate ABC transporter permease</fullName>
    </submittedName>
</protein>
<evidence type="ECO:0000256" key="4">
    <source>
        <dbReference type="ARBA" id="ARBA00022692"/>
    </source>
</evidence>
<evidence type="ECO:0000259" key="8">
    <source>
        <dbReference type="PROSITE" id="PS50928"/>
    </source>
</evidence>
<evidence type="ECO:0000313" key="10">
    <source>
        <dbReference type="Proteomes" id="UP001596105"/>
    </source>
</evidence>
<evidence type="ECO:0000256" key="6">
    <source>
        <dbReference type="ARBA" id="ARBA00023136"/>
    </source>
</evidence>
<comment type="similarity">
    <text evidence="7">Belongs to the binding-protein-dependent transport system permease family.</text>
</comment>
<feature type="domain" description="ABC transmembrane type-1" evidence="8">
    <location>
        <begin position="70"/>
        <end position="282"/>
    </location>
</feature>
<feature type="transmembrane region" description="Helical" evidence="7">
    <location>
        <begin position="77"/>
        <end position="96"/>
    </location>
</feature>
<name>A0ABW0LWV2_9BACL</name>
<feature type="transmembrane region" description="Helical" evidence="7">
    <location>
        <begin position="157"/>
        <end position="180"/>
    </location>
</feature>
<sequence length="296" mass="33278">MNYRNRSAFIGIMFAMPGILGLLLFTAAPMLASLGLSFTDYRIVNTPKFIGLDNYTRLFDGTDPFFYKSLWVTFKYVILRVPIGLVVSFLVALLLNQEFIKGKSIFRTIYYLPVIVPTVAASMIWIWLFSPDLGLINSFLEKLHLPTIMWLDSEATVIPSIVLMSLWGIGSTVIIFLAGLQGVPRSLYEAATVDGAGVLRKFFNITVPMMTPIIFFNLIMGSIGAFQVFAQALIMTQGGPNNASLFYNYYIYREAFQFGEMGHASAIAWILFLIILIVTAVFFKSSKAWVYYESEV</sequence>
<keyword evidence="2 7" id="KW-0813">Transport</keyword>
<dbReference type="Proteomes" id="UP001596105">
    <property type="component" value="Unassembled WGS sequence"/>
</dbReference>
<evidence type="ECO:0000256" key="2">
    <source>
        <dbReference type="ARBA" id="ARBA00022448"/>
    </source>
</evidence>
<accession>A0ABW0LWV2</accession>
<reference evidence="10" key="1">
    <citation type="journal article" date="2019" name="Int. J. Syst. Evol. Microbiol.">
        <title>The Global Catalogue of Microorganisms (GCM) 10K type strain sequencing project: providing services to taxonomists for standard genome sequencing and annotation.</title>
        <authorList>
            <consortium name="The Broad Institute Genomics Platform"/>
            <consortium name="The Broad Institute Genome Sequencing Center for Infectious Disease"/>
            <person name="Wu L."/>
            <person name="Ma J."/>
        </authorList>
    </citation>
    <scope>NUCLEOTIDE SEQUENCE [LARGE SCALE GENOMIC DNA]</scope>
    <source>
        <strain evidence="10">CCUG 57113</strain>
    </source>
</reference>
<dbReference type="EMBL" id="JBHSMH010000028">
    <property type="protein sequence ID" value="MFC5469206.1"/>
    <property type="molecule type" value="Genomic_DNA"/>
</dbReference>
<dbReference type="PROSITE" id="PS50928">
    <property type="entry name" value="ABC_TM1"/>
    <property type="match status" value="1"/>
</dbReference>
<feature type="transmembrane region" description="Helical" evidence="7">
    <location>
        <begin position="108"/>
        <end position="128"/>
    </location>
</feature>
<keyword evidence="10" id="KW-1185">Reference proteome</keyword>
<evidence type="ECO:0000256" key="3">
    <source>
        <dbReference type="ARBA" id="ARBA00022475"/>
    </source>
</evidence>
<dbReference type="Pfam" id="PF00528">
    <property type="entry name" value="BPD_transp_1"/>
    <property type="match status" value="1"/>
</dbReference>
<dbReference type="InterPro" id="IPR035906">
    <property type="entry name" value="MetI-like_sf"/>
</dbReference>
<evidence type="ECO:0000256" key="5">
    <source>
        <dbReference type="ARBA" id="ARBA00022989"/>
    </source>
</evidence>
<feature type="transmembrane region" description="Helical" evidence="7">
    <location>
        <begin position="266"/>
        <end position="283"/>
    </location>
</feature>
<evidence type="ECO:0000313" key="9">
    <source>
        <dbReference type="EMBL" id="MFC5469206.1"/>
    </source>
</evidence>
<dbReference type="SUPFAM" id="SSF160964">
    <property type="entry name" value="MalF N-terminal region-like"/>
    <property type="match status" value="1"/>
</dbReference>
<keyword evidence="5 7" id="KW-1133">Transmembrane helix</keyword>
<evidence type="ECO:0000256" key="7">
    <source>
        <dbReference type="RuleBase" id="RU363032"/>
    </source>
</evidence>
<dbReference type="PANTHER" id="PTHR30193">
    <property type="entry name" value="ABC TRANSPORTER PERMEASE PROTEIN"/>
    <property type="match status" value="1"/>
</dbReference>
<dbReference type="PANTHER" id="PTHR30193:SF1">
    <property type="entry name" value="ABC TRANSPORTER PERMEASE PROTEIN YESP-RELATED"/>
    <property type="match status" value="1"/>
</dbReference>
<keyword evidence="3" id="KW-1003">Cell membrane</keyword>
<gene>
    <name evidence="9" type="ORF">ACFPPD_10790</name>
</gene>
<dbReference type="InterPro" id="IPR051393">
    <property type="entry name" value="ABC_transporter_permease"/>
</dbReference>
<dbReference type="InterPro" id="IPR000515">
    <property type="entry name" value="MetI-like"/>
</dbReference>
<dbReference type="Gene3D" id="1.10.3720.10">
    <property type="entry name" value="MetI-like"/>
    <property type="match status" value="1"/>
</dbReference>
<feature type="transmembrane region" description="Helical" evidence="7">
    <location>
        <begin position="213"/>
        <end position="234"/>
    </location>
</feature>
<dbReference type="SUPFAM" id="SSF161098">
    <property type="entry name" value="MetI-like"/>
    <property type="match status" value="1"/>
</dbReference>
<keyword evidence="4 7" id="KW-0812">Transmembrane</keyword>
<comment type="subcellular location">
    <subcellularLocation>
        <location evidence="1 7">Cell membrane</location>
        <topology evidence="1 7">Multi-pass membrane protein</topology>
    </subcellularLocation>
</comment>
<proteinExistence type="inferred from homology"/>
<comment type="caution">
    <text evidence="9">The sequence shown here is derived from an EMBL/GenBank/DDBJ whole genome shotgun (WGS) entry which is preliminary data.</text>
</comment>
<evidence type="ECO:0000256" key="1">
    <source>
        <dbReference type="ARBA" id="ARBA00004651"/>
    </source>
</evidence>
<feature type="transmembrane region" description="Helical" evidence="7">
    <location>
        <begin position="7"/>
        <end position="32"/>
    </location>
</feature>
<keyword evidence="6 7" id="KW-0472">Membrane</keyword>